<organism evidence="3">
    <name type="scientific">uncultured Caudovirales phage</name>
    <dbReference type="NCBI Taxonomy" id="2100421"/>
    <lineage>
        <taxon>Viruses</taxon>
        <taxon>Duplodnaviria</taxon>
        <taxon>Heunggongvirae</taxon>
        <taxon>Uroviricota</taxon>
        <taxon>Caudoviricetes</taxon>
        <taxon>Peduoviridae</taxon>
        <taxon>Maltschvirus</taxon>
        <taxon>Maltschvirus maltsch</taxon>
    </lineage>
</organism>
<dbReference type="EMBL" id="LR796862">
    <property type="protein sequence ID" value="CAB4171350.1"/>
    <property type="molecule type" value="Genomic_DNA"/>
</dbReference>
<dbReference type="PROSITE" id="PS51257">
    <property type="entry name" value="PROKAR_LIPOPROTEIN"/>
    <property type="match status" value="1"/>
</dbReference>
<evidence type="ECO:0000313" key="3">
    <source>
        <dbReference type="EMBL" id="CAB4214492.1"/>
    </source>
</evidence>
<accession>A0A6J5SKY5</accession>
<sequence length="85" mass="9357">MKKLLLVVCLLGLLSACSSTSAPPKAVEQELIIDKHVQPMTRNEVIVGVRECETNGLRGVMLYGKRKINGYTTEVVIDVTCAPKW</sequence>
<evidence type="ECO:0008006" key="4">
    <source>
        <dbReference type="Google" id="ProtNLM"/>
    </source>
</evidence>
<protein>
    <recommendedName>
        <fullName evidence="4">Lipoprotein</fullName>
    </recommendedName>
</protein>
<reference evidence="3" key="1">
    <citation type="submission" date="2020-05" db="EMBL/GenBank/DDBJ databases">
        <authorList>
            <person name="Chiriac C."/>
            <person name="Salcher M."/>
            <person name="Ghai R."/>
            <person name="Kavagutti S V."/>
        </authorList>
    </citation>
    <scope>NUCLEOTIDE SEQUENCE</scope>
</reference>
<evidence type="ECO:0000313" key="2">
    <source>
        <dbReference type="EMBL" id="CAB4171350.1"/>
    </source>
</evidence>
<dbReference type="EMBL" id="LR796767">
    <property type="protein sequence ID" value="CAB4164517.1"/>
    <property type="molecule type" value="Genomic_DNA"/>
</dbReference>
<dbReference type="EMBL" id="LR797406">
    <property type="protein sequence ID" value="CAB4214492.1"/>
    <property type="molecule type" value="Genomic_DNA"/>
</dbReference>
<gene>
    <name evidence="3" type="ORF">UFOVP1453_41</name>
    <name evidence="1" type="ORF">UFOVP832_36</name>
    <name evidence="2" type="ORF">UFOVP919_38</name>
</gene>
<proteinExistence type="predicted"/>
<name>A0A6J5SKY5_9CAUD</name>
<evidence type="ECO:0000313" key="1">
    <source>
        <dbReference type="EMBL" id="CAB4164517.1"/>
    </source>
</evidence>